<organism evidence="1 2">
    <name type="scientific">Orenia metallireducens</name>
    <dbReference type="NCBI Taxonomy" id="1413210"/>
    <lineage>
        <taxon>Bacteria</taxon>
        <taxon>Bacillati</taxon>
        <taxon>Bacillota</taxon>
        <taxon>Clostridia</taxon>
        <taxon>Halanaerobiales</taxon>
        <taxon>Halobacteroidaceae</taxon>
        <taxon>Orenia</taxon>
    </lineage>
</organism>
<reference evidence="2" key="1">
    <citation type="submission" date="2017-09" db="EMBL/GenBank/DDBJ databases">
        <authorList>
            <person name="Varghese N."/>
            <person name="Submissions S."/>
        </authorList>
    </citation>
    <scope>NUCLEOTIDE SEQUENCE [LARGE SCALE GENOMIC DNA]</scope>
    <source>
        <strain evidence="2">MSL47</strain>
    </source>
</reference>
<dbReference type="AlphaFoldDB" id="A0A285IGV2"/>
<dbReference type="GO" id="GO:0005737">
    <property type="term" value="C:cytoplasm"/>
    <property type="evidence" value="ECO:0007669"/>
    <property type="project" value="TreeGrafter"/>
</dbReference>
<dbReference type="RefSeq" id="WP_097019608.1">
    <property type="nucleotide sequence ID" value="NZ_OBDZ01000048.1"/>
</dbReference>
<accession>A0A285IGV2</accession>
<evidence type="ECO:0000313" key="1">
    <source>
        <dbReference type="EMBL" id="SNY47194.1"/>
    </source>
</evidence>
<dbReference type="PANTHER" id="PTHR48100">
    <property type="entry name" value="BROAD-SPECIFICITY PHOSPHATASE YOR283W-RELATED"/>
    <property type="match status" value="1"/>
</dbReference>
<evidence type="ECO:0000313" key="2">
    <source>
        <dbReference type="Proteomes" id="UP000219573"/>
    </source>
</evidence>
<proteinExistence type="predicted"/>
<keyword evidence="2" id="KW-1185">Reference proteome</keyword>
<protein>
    <submittedName>
        <fullName evidence="1">2,3-bisphosphoglycerate-dependent phosphoglycerate mutase</fullName>
    </submittedName>
</protein>
<dbReference type="InterPro" id="IPR013078">
    <property type="entry name" value="His_Pase_superF_clade-1"/>
</dbReference>
<dbReference type="Pfam" id="PF00300">
    <property type="entry name" value="His_Phos_1"/>
    <property type="match status" value="1"/>
</dbReference>
<dbReference type="SUPFAM" id="SSF53254">
    <property type="entry name" value="Phosphoglycerate mutase-like"/>
    <property type="match status" value="1"/>
</dbReference>
<dbReference type="EMBL" id="OBDZ01000048">
    <property type="protein sequence ID" value="SNY47194.1"/>
    <property type="molecule type" value="Genomic_DNA"/>
</dbReference>
<dbReference type="InterPro" id="IPR029033">
    <property type="entry name" value="His_PPase_superfam"/>
</dbReference>
<dbReference type="GO" id="GO:0016791">
    <property type="term" value="F:phosphatase activity"/>
    <property type="evidence" value="ECO:0007669"/>
    <property type="project" value="TreeGrafter"/>
</dbReference>
<gene>
    <name evidence="1" type="ORF">SAMN06265827_1485</name>
</gene>
<name>A0A285IGV2_9FIRM</name>
<dbReference type="PANTHER" id="PTHR48100:SF59">
    <property type="entry name" value="ADENOSYLCOBALAMIN_ALPHA-RIBAZOLE PHOSPHATASE"/>
    <property type="match status" value="1"/>
</dbReference>
<dbReference type="OrthoDB" id="9781415at2"/>
<dbReference type="SMART" id="SM00855">
    <property type="entry name" value="PGAM"/>
    <property type="match status" value="1"/>
</dbReference>
<dbReference type="Gene3D" id="3.40.50.1240">
    <property type="entry name" value="Phosphoglycerate mutase-like"/>
    <property type="match status" value="1"/>
</dbReference>
<dbReference type="InterPro" id="IPR050275">
    <property type="entry name" value="PGM_Phosphatase"/>
</dbReference>
<sequence>MTTKIYLVRHAQSKYVPHDDDFHRPLSKKGKEDVEKITKYFKKVNINRVLSSPYTRAVHTIEGVANTKGLDIELIDDFRERKVSNKYLDDKEFSKFVKHQWEDFNYFLEGGESLKEVQERGIKALKTVVEENEGKSIIIGTHGTWLGLILNYFDKKYDYEFWKSIKMPDMFLLSFEEENIKSIKQIKF</sequence>
<dbReference type="Proteomes" id="UP000219573">
    <property type="component" value="Unassembled WGS sequence"/>
</dbReference>
<dbReference type="CDD" id="cd07067">
    <property type="entry name" value="HP_PGM_like"/>
    <property type="match status" value="1"/>
</dbReference>